<proteinExistence type="predicted"/>
<evidence type="ECO:0000256" key="1">
    <source>
        <dbReference type="SAM" id="MobiDB-lite"/>
    </source>
</evidence>
<gene>
    <name evidence="2" type="ORF">H5410_056375</name>
</gene>
<sequence length="259" mass="29879">MDIIADGSTPILKINVIASSPIEPTDSFNDNNSVENENLDDQPKESFCDQSNETLGDNSMNRHDHSTDHHCANFLYLYYNAAKAYSLEEFNHYFVEFKDNSPEAAFILEHEIGFEKWSRAQFPDNKYDVMTTNIAKSLNTMLVDERECPMTSIFNSIAKRFGELFKEKHAYVLQSKAETYLLAYSEYINVIPIESEWCVPEEFLRVNILPPLVDTKLGRKKKRCVKGVVETFKSKRRNKCSICNRSGHKRTTCMKNNKS</sequence>
<keyword evidence="3" id="KW-1185">Reference proteome</keyword>
<dbReference type="AlphaFoldDB" id="A0A9J5WK30"/>
<name>A0A9J5WK30_SOLCO</name>
<comment type="caution">
    <text evidence="2">The sequence shown here is derived from an EMBL/GenBank/DDBJ whole genome shotgun (WGS) entry which is preliminary data.</text>
</comment>
<evidence type="ECO:0000313" key="2">
    <source>
        <dbReference type="EMBL" id="KAG5576241.1"/>
    </source>
</evidence>
<feature type="region of interest" description="Disordered" evidence="1">
    <location>
        <begin position="24"/>
        <end position="63"/>
    </location>
</feature>
<evidence type="ECO:0000313" key="3">
    <source>
        <dbReference type="Proteomes" id="UP000824120"/>
    </source>
</evidence>
<protein>
    <submittedName>
        <fullName evidence="2">Uncharacterized protein</fullName>
    </submittedName>
</protein>
<dbReference type="OrthoDB" id="1303671at2759"/>
<feature type="compositionally biased region" description="Polar residues" evidence="1">
    <location>
        <begin position="26"/>
        <end position="36"/>
    </location>
</feature>
<dbReference type="EMBL" id="JACXVP010000011">
    <property type="protein sequence ID" value="KAG5576241.1"/>
    <property type="molecule type" value="Genomic_DNA"/>
</dbReference>
<reference evidence="2 3" key="1">
    <citation type="submission" date="2020-09" db="EMBL/GenBank/DDBJ databases">
        <title>De no assembly of potato wild relative species, Solanum commersonii.</title>
        <authorList>
            <person name="Cho K."/>
        </authorList>
    </citation>
    <scope>NUCLEOTIDE SEQUENCE [LARGE SCALE GENOMIC DNA]</scope>
    <source>
        <strain evidence="2">LZ3.2</strain>
        <tissue evidence="2">Leaf</tissue>
    </source>
</reference>
<feature type="compositionally biased region" description="Polar residues" evidence="1">
    <location>
        <begin position="48"/>
        <end position="59"/>
    </location>
</feature>
<accession>A0A9J5WK30</accession>
<dbReference type="Proteomes" id="UP000824120">
    <property type="component" value="Chromosome 11"/>
</dbReference>
<organism evidence="2 3">
    <name type="scientific">Solanum commersonii</name>
    <name type="common">Commerson's wild potato</name>
    <name type="synonym">Commerson's nightshade</name>
    <dbReference type="NCBI Taxonomy" id="4109"/>
    <lineage>
        <taxon>Eukaryota</taxon>
        <taxon>Viridiplantae</taxon>
        <taxon>Streptophyta</taxon>
        <taxon>Embryophyta</taxon>
        <taxon>Tracheophyta</taxon>
        <taxon>Spermatophyta</taxon>
        <taxon>Magnoliopsida</taxon>
        <taxon>eudicotyledons</taxon>
        <taxon>Gunneridae</taxon>
        <taxon>Pentapetalae</taxon>
        <taxon>asterids</taxon>
        <taxon>lamiids</taxon>
        <taxon>Solanales</taxon>
        <taxon>Solanaceae</taxon>
        <taxon>Solanoideae</taxon>
        <taxon>Solaneae</taxon>
        <taxon>Solanum</taxon>
    </lineage>
</organism>